<dbReference type="EMBL" id="MU070903">
    <property type="protein sequence ID" value="KAF5826471.1"/>
    <property type="molecule type" value="Genomic_DNA"/>
</dbReference>
<gene>
    <name evidence="1" type="ORF">DUNSADRAFT_2995</name>
</gene>
<reference evidence="1" key="1">
    <citation type="submission" date="2017-08" db="EMBL/GenBank/DDBJ databases">
        <authorList>
            <person name="Polle J.E."/>
            <person name="Barry K."/>
            <person name="Cushman J."/>
            <person name="Schmutz J."/>
            <person name="Tran D."/>
            <person name="Hathwaick L.T."/>
            <person name="Yim W.C."/>
            <person name="Jenkins J."/>
            <person name="Mckie-Krisberg Z.M."/>
            <person name="Prochnik S."/>
            <person name="Lindquist E."/>
            <person name="Dockter R.B."/>
            <person name="Adam C."/>
            <person name="Molina H."/>
            <person name="Bunkerborg J."/>
            <person name="Jin E."/>
            <person name="Buchheim M."/>
            <person name="Magnuson J."/>
        </authorList>
    </citation>
    <scope>NUCLEOTIDE SEQUENCE</scope>
    <source>
        <strain evidence="1">CCAP 19/18</strain>
    </source>
</reference>
<keyword evidence="2" id="KW-1185">Reference proteome</keyword>
<organism evidence="1 2">
    <name type="scientific">Dunaliella salina</name>
    <name type="common">Green alga</name>
    <name type="synonym">Protococcus salinus</name>
    <dbReference type="NCBI Taxonomy" id="3046"/>
    <lineage>
        <taxon>Eukaryota</taxon>
        <taxon>Viridiplantae</taxon>
        <taxon>Chlorophyta</taxon>
        <taxon>core chlorophytes</taxon>
        <taxon>Chlorophyceae</taxon>
        <taxon>CS clade</taxon>
        <taxon>Chlamydomonadales</taxon>
        <taxon>Dunaliellaceae</taxon>
        <taxon>Dunaliella</taxon>
    </lineage>
</organism>
<proteinExistence type="predicted"/>
<dbReference type="Proteomes" id="UP000815325">
    <property type="component" value="Unassembled WGS sequence"/>
</dbReference>
<accession>A0ABQ7FVT9</accession>
<sequence>MESWEALPYDQLLTRQNVAALALWPWPLAVSVTAEAAQLYSAGECSKGHAVIAVTGCLCCCALAKAIKSRKTTLIRSIFLAFG</sequence>
<name>A0ABQ7FVT9_DUNSA</name>
<comment type="caution">
    <text evidence="1">The sequence shown here is derived from an EMBL/GenBank/DDBJ whole genome shotgun (WGS) entry which is preliminary data.</text>
</comment>
<evidence type="ECO:0000313" key="1">
    <source>
        <dbReference type="EMBL" id="KAF5826471.1"/>
    </source>
</evidence>
<protein>
    <submittedName>
        <fullName evidence="1">Uncharacterized protein</fullName>
    </submittedName>
</protein>
<evidence type="ECO:0000313" key="2">
    <source>
        <dbReference type="Proteomes" id="UP000815325"/>
    </source>
</evidence>